<dbReference type="InterPro" id="IPR032451">
    <property type="entry name" value="SMARCC_C"/>
</dbReference>
<evidence type="ECO:0000259" key="7">
    <source>
        <dbReference type="PROSITE" id="PS50090"/>
    </source>
</evidence>
<feature type="domain" description="SWIRM" evidence="8">
    <location>
        <begin position="229"/>
        <end position="328"/>
    </location>
</feature>
<dbReference type="EnsemblPlants" id="KQJ92019">
    <property type="protein sequence ID" value="KQJ92019"/>
    <property type="gene ID" value="BRADI_4g41230v3"/>
</dbReference>
<evidence type="ECO:0000256" key="6">
    <source>
        <dbReference type="SAM" id="MobiDB-lite"/>
    </source>
</evidence>
<dbReference type="SMART" id="SM00717">
    <property type="entry name" value="SANT"/>
    <property type="match status" value="1"/>
</dbReference>
<protein>
    <recommendedName>
        <fullName evidence="13">SWIRM domain-containing protein</fullName>
    </recommendedName>
</protein>
<dbReference type="Gene3D" id="1.10.10.10">
    <property type="entry name" value="Winged helix-like DNA-binding domain superfamily/Winged helix DNA-binding domain"/>
    <property type="match status" value="1"/>
</dbReference>
<feature type="compositionally biased region" description="Pro residues" evidence="6">
    <location>
        <begin position="40"/>
        <end position="50"/>
    </location>
</feature>
<evidence type="ECO:0000256" key="2">
    <source>
        <dbReference type="ARBA" id="ARBA00023125"/>
    </source>
</evidence>
<dbReference type="Pfam" id="PF16495">
    <property type="entry name" value="SWIRM-assoc_1"/>
    <property type="match status" value="1"/>
</dbReference>
<feature type="compositionally biased region" description="Polar residues" evidence="6">
    <location>
        <begin position="719"/>
        <end position="729"/>
    </location>
</feature>
<dbReference type="Proteomes" id="UP000008810">
    <property type="component" value="Chromosome 4"/>
</dbReference>
<dbReference type="PANTHER" id="PTHR12802">
    <property type="entry name" value="SWI/SNF COMPLEX-RELATED"/>
    <property type="match status" value="1"/>
</dbReference>
<dbReference type="OrthoDB" id="118550at2759"/>
<evidence type="ECO:0008006" key="13">
    <source>
        <dbReference type="Google" id="ProtNLM"/>
    </source>
</evidence>
<evidence type="ECO:0000256" key="3">
    <source>
        <dbReference type="ARBA" id="ARBA00023163"/>
    </source>
</evidence>
<keyword evidence="5" id="KW-0175">Coiled coil</keyword>
<feature type="coiled-coil region" evidence="5">
    <location>
        <begin position="644"/>
        <end position="693"/>
    </location>
</feature>
<keyword evidence="1" id="KW-0805">Transcription regulation</keyword>
<keyword evidence="4" id="KW-0539">Nucleus</keyword>
<dbReference type="InterPro" id="IPR036388">
    <property type="entry name" value="WH-like_DNA-bd_sf"/>
</dbReference>
<feature type="domain" description="SANT" evidence="9">
    <location>
        <begin position="460"/>
        <end position="511"/>
    </location>
</feature>
<evidence type="ECO:0000256" key="1">
    <source>
        <dbReference type="ARBA" id="ARBA00023015"/>
    </source>
</evidence>
<dbReference type="SUPFAM" id="SSF46689">
    <property type="entry name" value="Homeodomain-like"/>
    <property type="match status" value="2"/>
</dbReference>
<dbReference type="PROSITE" id="PS50090">
    <property type="entry name" value="MYB_LIKE"/>
    <property type="match status" value="1"/>
</dbReference>
<gene>
    <name evidence="11" type="primary">LOC100826600</name>
    <name evidence="10" type="ORF">BRADI_4g41230v3</name>
</gene>
<dbReference type="InterPro" id="IPR009057">
    <property type="entry name" value="Homeodomain-like_sf"/>
</dbReference>
<accession>A0A0Q3HUS3</accession>
<keyword evidence="3" id="KW-0804">Transcription</keyword>
<reference evidence="10 11" key="1">
    <citation type="journal article" date="2010" name="Nature">
        <title>Genome sequencing and analysis of the model grass Brachypodium distachyon.</title>
        <authorList>
            <consortium name="International Brachypodium Initiative"/>
        </authorList>
    </citation>
    <scope>NUCLEOTIDE SEQUENCE [LARGE SCALE GENOMIC DNA]</scope>
    <source>
        <strain evidence="10 11">Bd21</strain>
    </source>
</reference>
<dbReference type="AlphaFoldDB" id="A0A0Q3HUS3"/>
<feature type="region of interest" description="Disordered" evidence="6">
    <location>
        <begin position="597"/>
        <end position="618"/>
    </location>
</feature>
<dbReference type="GO" id="GO:0005634">
    <property type="term" value="C:nucleus"/>
    <property type="evidence" value="ECO:0007669"/>
    <property type="project" value="UniProtKB-ARBA"/>
</dbReference>
<feature type="compositionally biased region" description="Gly residues" evidence="6">
    <location>
        <begin position="102"/>
        <end position="112"/>
    </location>
</feature>
<proteinExistence type="predicted"/>
<organism evidence="10">
    <name type="scientific">Brachypodium distachyon</name>
    <name type="common">Purple false brome</name>
    <name type="synonym">Trachynia distachya</name>
    <dbReference type="NCBI Taxonomy" id="15368"/>
    <lineage>
        <taxon>Eukaryota</taxon>
        <taxon>Viridiplantae</taxon>
        <taxon>Streptophyta</taxon>
        <taxon>Embryophyta</taxon>
        <taxon>Tracheophyta</taxon>
        <taxon>Spermatophyta</taxon>
        <taxon>Magnoliopsida</taxon>
        <taxon>Liliopsida</taxon>
        <taxon>Poales</taxon>
        <taxon>Poaceae</taxon>
        <taxon>BOP clade</taxon>
        <taxon>Pooideae</taxon>
        <taxon>Stipodae</taxon>
        <taxon>Brachypodieae</taxon>
        <taxon>Brachypodium</taxon>
    </lineage>
</organism>
<dbReference type="Pfam" id="PF00249">
    <property type="entry name" value="Myb_DNA-binding"/>
    <property type="match status" value="1"/>
</dbReference>
<dbReference type="FunCoup" id="A0A0Q3HUS3">
    <property type="interactions" value="617"/>
</dbReference>
<dbReference type="PANTHER" id="PTHR12802:SF61">
    <property type="entry name" value="SWI_SNF COMPLEX SUBUNIT SWI3C"/>
    <property type="match status" value="1"/>
</dbReference>
<feature type="domain" description="Myb-like" evidence="7">
    <location>
        <begin position="464"/>
        <end position="507"/>
    </location>
</feature>
<reference evidence="10" key="2">
    <citation type="submission" date="2017-06" db="EMBL/GenBank/DDBJ databases">
        <title>WGS assembly of Brachypodium distachyon.</title>
        <authorList>
            <consortium name="The International Brachypodium Initiative"/>
            <person name="Lucas S."/>
            <person name="Harmon-Smith M."/>
            <person name="Lail K."/>
            <person name="Tice H."/>
            <person name="Grimwood J."/>
            <person name="Bruce D."/>
            <person name="Barry K."/>
            <person name="Shu S."/>
            <person name="Lindquist E."/>
            <person name="Wang M."/>
            <person name="Pitluck S."/>
            <person name="Vogel J.P."/>
            <person name="Garvin D.F."/>
            <person name="Mockler T.C."/>
            <person name="Schmutz J."/>
            <person name="Rokhsar D."/>
            <person name="Bevan M.W."/>
        </authorList>
    </citation>
    <scope>NUCLEOTIDE SEQUENCE</scope>
    <source>
        <strain evidence="10">Bd21</strain>
    </source>
</reference>
<feature type="region of interest" description="Disordered" evidence="6">
    <location>
        <begin position="1"/>
        <end position="112"/>
    </location>
</feature>
<dbReference type="InterPro" id="IPR017884">
    <property type="entry name" value="SANT_dom"/>
</dbReference>
<dbReference type="PROSITE" id="PS50934">
    <property type="entry name" value="SWIRM"/>
    <property type="match status" value="1"/>
</dbReference>
<dbReference type="InterPro" id="IPR007526">
    <property type="entry name" value="SWIRM"/>
</dbReference>
<feature type="region of interest" description="Disordered" evidence="6">
    <location>
        <begin position="802"/>
        <end position="828"/>
    </location>
</feature>
<evidence type="ECO:0000256" key="4">
    <source>
        <dbReference type="ARBA" id="ARBA00023242"/>
    </source>
</evidence>
<dbReference type="ExpressionAtlas" id="A0A0Q3HUS3">
    <property type="expression patterns" value="baseline"/>
</dbReference>
<evidence type="ECO:0000259" key="9">
    <source>
        <dbReference type="PROSITE" id="PS51293"/>
    </source>
</evidence>
<dbReference type="EMBL" id="CM000883">
    <property type="protein sequence ID" value="KQJ92018.1"/>
    <property type="molecule type" value="Genomic_DNA"/>
</dbReference>
<evidence type="ECO:0000313" key="11">
    <source>
        <dbReference type="EnsemblPlants" id="KQJ92018"/>
    </source>
</evidence>
<sequence>MMKFEQDSSNPPPPTPHSSRTCRPPLPPWPPSLAGTQSKLPPPPLPPPATMPRKASSSDAKLKWRKRKRSQDPSPSNLADHSDDSDSAAANDDADDAPHGAANGGETLGAGAGGDDNAVLGLCEAEALSSPEPISGFPLASRRPVIRPHPSVLAVIAADRAVAGGSCASAAPAPPLENISHGQLQVLAAMLPDNPSLSNDPDLPSSYVCTVPPLMEGQGVPKQFYGKLLVVPRHSDWFSPMTVHRLERQVVPHFFSGKSPGHTPEKYIMLRNKVIVKYLERPARRLAFAECQGLVTSTAELYDLSRIVRFLDTWGIINYLAAGSVHRGLRLAQSLIREEQTGELQLASAPLKSIDGLILFDRPKCSLRPEDIASVASTSSVPAVANGDTSLADLDEKIWERLSENFCTYCLQPLPSLHYESQKEADVSLCSDCFHDARFVPGHSSLDFLRVDGKKNGLDNDGDSWTDEETLLLLEGVEKYNDNWNGIAEHVGTKSKAQCIHHFISLPVEDGLLESIEVPQASVSSRVQSNGFLHSNSNGNISGSYPQCSQPGQQLPFINSANPVMSLVAFLASAVGPRVAASCANAALSVLTRDDSRMSSEGNDIMGHPARPNYDTSSSVSPENVKYAAMCGLSAAATKCKLFADQEEREIQRLAATIINHQLKRLELKLKQFAEIETLLLKESEQVERARQNLTAQRVRVMSARFASAGGSMPGGSSTMVSNPMSQASPRAPAMPGSVPQASMPAFYANNMQGHPAQMAFLQQQQRQQHQHQQMLSFGPRLPLSAIHPGSTSSGPSVMFNPGMPNSVTPNHHPMLRPPSGNNSGSFG</sequence>
<keyword evidence="2" id="KW-0238">DNA-binding</keyword>
<evidence type="ECO:0000313" key="10">
    <source>
        <dbReference type="EMBL" id="KQJ92019.1"/>
    </source>
</evidence>
<feature type="region of interest" description="Disordered" evidence="6">
    <location>
        <begin position="710"/>
        <end position="738"/>
    </location>
</feature>
<dbReference type="EMBL" id="CM000883">
    <property type="protein sequence ID" value="KQJ92019.1"/>
    <property type="molecule type" value="Genomic_DNA"/>
</dbReference>
<dbReference type="CDD" id="cd00167">
    <property type="entry name" value="SANT"/>
    <property type="match status" value="1"/>
</dbReference>
<dbReference type="FunFam" id="1.10.10.60:FF:000014">
    <property type="entry name" value="SWI/SNF complex subunit SMARCC2 isoform C"/>
    <property type="match status" value="1"/>
</dbReference>
<dbReference type="Gene3D" id="1.10.10.60">
    <property type="entry name" value="Homeodomain-like"/>
    <property type="match status" value="1"/>
</dbReference>
<evidence type="ECO:0000259" key="8">
    <source>
        <dbReference type="PROSITE" id="PS50934"/>
    </source>
</evidence>
<dbReference type="EnsemblPlants" id="KQJ92018">
    <property type="protein sequence ID" value="KQJ92018"/>
    <property type="gene ID" value="BRADI_4g41230v3"/>
</dbReference>
<dbReference type="InterPro" id="IPR001005">
    <property type="entry name" value="SANT/Myb"/>
</dbReference>
<dbReference type="Gramene" id="KQJ92019">
    <property type="protein sequence ID" value="KQJ92019"/>
    <property type="gene ID" value="BRADI_4g41230v3"/>
</dbReference>
<reference evidence="11" key="3">
    <citation type="submission" date="2018-08" db="UniProtKB">
        <authorList>
            <consortium name="EnsemblPlants"/>
        </authorList>
    </citation>
    <scope>IDENTIFICATION</scope>
    <source>
        <strain evidence="11">cv. Bd21</strain>
    </source>
</reference>
<dbReference type="GO" id="GO:0003677">
    <property type="term" value="F:DNA binding"/>
    <property type="evidence" value="ECO:0007669"/>
    <property type="project" value="UniProtKB-KW"/>
</dbReference>
<name>A0A0Q3HUS3_BRADI</name>
<dbReference type="Pfam" id="PF04433">
    <property type="entry name" value="SWIRM"/>
    <property type="match status" value="1"/>
</dbReference>
<evidence type="ECO:0000256" key="5">
    <source>
        <dbReference type="SAM" id="Coils"/>
    </source>
</evidence>
<dbReference type="PROSITE" id="PS51293">
    <property type="entry name" value="SANT"/>
    <property type="match status" value="1"/>
</dbReference>
<dbReference type="Gramene" id="KQJ92018">
    <property type="protein sequence ID" value="KQJ92018"/>
    <property type="gene ID" value="BRADI_4g41230v3"/>
</dbReference>
<dbReference type="STRING" id="15368.A0A0Q3HUS3"/>
<keyword evidence="12" id="KW-1185">Reference proteome</keyword>
<evidence type="ECO:0000313" key="12">
    <source>
        <dbReference type="Proteomes" id="UP000008810"/>
    </source>
</evidence>